<evidence type="ECO:0000256" key="2">
    <source>
        <dbReference type="ARBA" id="ARBA00022576"/>
    </source>
</evidence>
<organism evidence="6 7">
    <name type="scientific">Marseilla massiliensis</name>
    <dbReference type="NCBI Taxonomy" id="1841864"/>
    <lineage>
        <taxon>Bacteria</taxon>
        <taxon>Pseudomonadati</taxon>
        <taxon>Bacteroidota</taxon>
        <taxon>Bacteroidia</taxon>
        <taxon>Bacteroidales</taxon>
        <taxon>Prevotellaceae</taxon>
        <taxon>Marseilla</taxon>
    </lineage>
</organism>
<comment type="similarity">
    <text evidence="5">Belongs to the class-III pyridoxal-phosphate-dependent aminotransferase family.</text>
</comment>
<dbReference type="AlphaFoldDB" id="A0A938WTM7"/>
<dbReference type="Gene3D" id="3.40.640.10">
    <property type="entry name" value="Type I PLP-dependent aspartate aminotransferase-like (Major domain)"/>
    <property type="match status" value="1"/>
</dbReference>
<evidence type="ECO:0000313" key="7">
    <source>
        <dbReference type="Proteomes" id="UP000706891"/>
    </source>
</evidence>
<keyword evidence="4 5" id="KW-0663">Pyridoxal phosphate</keyword>
<name>A0A938WTM7_9BACT</name>
<keyword evidence="2 6" id="KW-0032">Aminotransferase</keyword>
<dbReference type="Pfam" id="PF00202">
    <property type="entry name" value="Aminotran_3"/>
    <property type="match status" value="1"/>
</dbReference>
<dbReference type="PANTHER" id="PTHR11986:SF79">
    <property type="entry name" value="ACETYLORNITHINE AMINOTRANSFERASE, MITOCHONDRIAL"/>
    <property type="match status" value="1"/>
</dbReference>
<dbReference type="PROSITE" id="PS00600">
    <property type="entry name" value="AA_TRANSFER_CLASS_3"/>
    <property type="match status" value="1"/>
</dbReference>
<dbReference type="CDD" id="cd00610">
    <property type="entry name" value="OAT_like"/>
    <property type="match status" value="1"/>
</dbReference>
<dbReference type="EMBL" id="JACJJG010000078">
    <property type="protein sequence ID" value="MBM6674416.1"/>
    <property type="molecule type" value="Genomic_DNA"/>
</dbReference>
<evidence type="ECO:0000256" key="3">
    <source>
        <dbReference type="ARBA" id="ARBA00022679"/>
    </source>
</evidence>
<dbReference type="GO" id="GO:0030170">
    <property type="term" value="F:pyridoxal phosphate binding"/>
    <property type="evidence" value="ECO:0007669"/>
    <property type="project" value="InterPro"/>
</dbReference>
<dbReference type="SUPFAM" id="SSF53383">
    <property type="entry name" value="PLP-dependent transferases"/>
    <property type="match status" value="1"/>
</dbReference>
<dbReference type="InterPro" id="IPR015422">
    <property type="entry name" value="PyrdxlP-dep_Trfase_small"/>
</dbReference>
<evidence type="ECO:0000313" key="6">
    <source>
        <dbReference type="EMBL" id="MBM6674416.1"/>
    </source>
</evidence>
<dbReference type="GO" id="GO:0008483">
    <property type="term" value="F:transaminase activity"/>
    <property type="evidence" value="ECO:0007669"/>
    <property type="project" value="UniProtKB-KW"/>
</dbReference>
<evidence type="ECO:0000256" key="1">
    <source>
        <dbReference type="ARBA" id="ARBA00001933"/>
    </source>
</evidence>
<protein>
    <submittedName>
        <fullName evidence="6">Aspartate aminotransferase family protein</fullName>
    </submittedName>
</protein>
<dbReference type="GO" id="GO:0042802">
    <property type="term" value="F:identical protein binding"/>
    <property type="evidence" value="ECO:0007669"/>
    <property type="project" value="TreeGrafter"/>
</dbReference>
<dbReference type="InterPro" id="IPR015421">
    <property type="entry name" value="PyrdxlP-dep_Trfase_major"/>
</dbReference>
<dbReference type="FunFam" id="3.40.640.10:FF:000100">
    <property type="entry name" value="Putative acetylornithine aminotransferase"/>
    <property type="match status" value="1"/>
</dbReference>
<reference evidence="6" key="1">
    <citation type="submission" date="2020-08" db="EMBL/GenBank/DDBJ databases">
        <authorList>
            <person name="Cejkova D."/>
            <person name="Kubasova T."/>
            <person name="Jahodarova E."/>
            <person name="Rychlik I."/>
        </authorList>
    </citation>
    <scope>NUCLEOTIDE SEQUENCE</scope>
    <source>
        <strain evidence="6">An824</strain>
    </source>
</reference>
<reference evidence="6" key="2">
    <citation type="journal article" date="2021" name="Sci. Rep.">
        <title>The distribution of antibiotic resistance genes in chicken gut microbiota commensals.</title>
        <authorList>
            <person name="Juricova H."/>
            <person name="Matiasovicova J."/>
            <person name="Kubasova T."/>
            <person name="Cejkova D."/>
            <person name="Rychlik I."/>
        </authorList>
    </citation>
    <scope>NUCLEOTIDE SEQUENCE</scope>
    <source>
        <strain evidence="6">An824</strain>
    </source>
</reference>
<gene>
    <name evidence="6" type="ORF">H6A34_11095</name>
</gene>
<dbReference type="Proteomes" id="UP000706891">
    <property type="component" value="Unassembled WGS sequence"/>
</dbReference>
<dbReference type="InterPro" id="IPR015424">
    <property type="entry name" value="PyrdxlP-dep_Trfase"/>
</dbReference>
<dbReference type="InterPro" id="IPR005814">
    <property type="entry name" value="Aminotrans_3"/>
</dbReference>
<dbReference type="InterPro" id="IPR050103">
    <property type="entry name" value="Class-III_PLP-dep_AT"/>
</dbReference>
<keyword evidence="7" id="KW-1185">Reference proteome</keyword>
<comment type="cofactor">
    <cofactor evidence="1">
        <name>pyridoxal 5'-phosphate</name>
        <dbReference type="ChEBI" id="CHEBI:597326"/>
    </cofactor>
</comment>
<keyword evidence="3" id="KW-0808">Transferase</keyword>
<comment type="caution">
    <text evidence="6">The sequence shown here is derived from an EMBL/GenBank/DDBJ whole genome shotgun (WGS) entry which is preliminary data.</text>
</comment>
<dbReference type="PANTHER" id="PTHR11986">
    <property type="entry name" value="AMINOTRANSFERASE CLASS III"/>
    <property type="match status" value="1"/>
</dbReference>
<dbReference type="InterPro" id="IPR049704">
    <property type="entry name" value="Aminotrans_3_PPA_site"/>
</dbReference>
<dbReference type="RefSeq" id="WP_205105573.1">
    <property type="nucleotide sequence ID" value="NZ_JACJJG010000078.1"/>
</dbReference>
<proteinExistence type="inferred from homology"/>
<evidence type="ECO:0000256" key="5">
    <source>
        <dbReference type="RuleBase" id="RU003560"/>
    </source>
</evidence>
<accession>A0A938WTM7</accession>
<dbReference type="Gene3D" id="3.90.1150.10">
    <property type="entry name" value="Aspartate Aminotransferase, domain 1"/>
    <property type="match status" value="1"/>
</dbReference>
<evidence type="ECO:0000256" key="4">
    <source>
        <dbReference type="ARBA" id="ARBA00022898"/>
    </source>
</evidence>
<dbReference type="PIRSF" id="PIRSF000521">
    <property type="entry name" value="Transaminase_4ab_Lys_Orn"/>
    <property type="match status" value="1"/>
</dbReference>
<sequence length="381" mass="41747">MELFDVYPLFDINVVKGKGCSVWDDKGQEYLDLYGGHAVISIGHCHPHYVEKMTEQLNALGFYSNSVINTLQRRLAERLGKVCGYDDYQLFLINSGAEANENALKLASFKTGRTRVLSAAKAFHGRTSLAVETTDNPKIIAPINANGHVTYLPVNDLEVWEAELAKGDVCACIIECIQGVGGIKLVDEDFAQGLQAACKRYGAVLICDEIQCGYGRSGKFFAHQWLGIRPDLITVAKGIGNGFPMGAVLISPDFKPVYGQLGTTFGGNHLACAAALAVLDVIESENLVDNARETGDYLMARLKEMQATEKHITDVRGRGLMIGIDLDMPHKELRQHLVYNEHCFTGCASTNILRLLPPLCFTKAMADDFILRLERAFAAVG</sequence>